<dbReference type="Proteomes" id="UP000299102">
    <property type="component" value="Unassembled WGS sequence"/>
</dbReference>
<evidence type="ECO:0000313" key="2">
    <source>
        <dbReference type="Proteomes" id="UP000299102"/>
    </source>
</evidence>
<gene>
    <name evidence="1" type="ORF">EVAR_33340_1</name>
</gene>
<keyword evidence="2" id="KW-1185">Reference proteome</keyword>
<reference evidence="1 2" key="1">
    <citation type="journal article" date="2019" name="Commun. Biol.">
        <title>The bagworm genome reveals a unique fibroin gene that provides high tensile strength.</title>
        <authorList>
            <person name="Kono N."/>
            <person name="Nakamura H."/>
            <person name="Ohtoshi R."/>
            <person name="Tomita M."/>
            <person name="Numata K."/>
            <person name="Arakawa K."/>
        </authorList>
    </citation>
    <scope>NUCLEOTIDE SEQUENCE [LARGE SCALE GENOMIC DNA]</scope>
</reference>
<evidence type="ECO:0000313" key="1">
    <source>
        <dbReference type="EMBL" id="GBP76032.1"/>
    </source>
</evidence>
<name>A0A4C1YMB5_EUMVA</name>
<dbReference type="EMBL" id="BGZK01001273">
    <property type="protein sequence ID" value="GBP76032.1"/>
    <property type="molecule type" value="Genomic_DNA"/>
</dbReference>
<sequence length="127" mass="14158">MISSVRRVHRQLVRRTRRQTASGAASPCNHLGAFRRLEVTRHVTARTVLKYLSSFELTFTAVLREISINILINMPCSKVLDPRTKSEGVAGAKKKTLVRVILGPCPLHGDLYHNHSTVTPVIFGCLI</sequence>
<accession>A0A4C1YMB5</accession>
<dbReference type="AlphaFoldDB" id="A0A4C1YMB5"/>
<organism evidence="1 2">
    <name type="scientific">Eumeta variegata</name>
    <name type="common">Bagworm moth</name>
    <name type="synonym">Eumeta japonica</name>
    <dbReference type="NCBI Taxonomy" id="151549"/>
    <lineage>
        <taxon>Eukaryota</taxon>
        <taxon>Metazoa</taxon>
        <taxon>Ecdysozoa</taxon>
        <taxon>Arthropoda</taxon>
        <taxon>Hexapoda</taxon>
        <taxon>Insecta</taxon>
        <taxon>Pterygota</taxon>
        <taxon>Neoptera</taxon>
        <taxon>Endopterygota</taxon>
        <taxon>Lepidoptera</taxon>
        <taxon>Glossata</taxon>
        <taxon>Ditrysia</taxon>
        <taxon>Tineoidea</taxon>
        <taxon>Psychidae</taxon>
        <taxon>Oiketicinae</taxon>
        <taxon>Eumeta</taxon>
    </lineage>
</organism>
<protein>
    <submittedName>
        <fullName evidence="1">Uncharacterized protein</fullName>
    </submittedName>
</protein>
<comment type="caution">
    <text evidence="1">The sequence shown here is derived from an EMBL/GenBank/DDBJ whole genome shotgun (WGS) entry which is preliminary data.</text>
</comment>
<proteinExistence type="predicted"/>